<accession>A0A512IZS1</accession>
<protein>
    <submittedName>
        <fullName evidence="2">Uncharacterized protein</fullName>
    </submittedName>
</protein>
<dbReference type="AlphaFoldDB" id="A0A512IZS1"/>
<reference evidence="5" key="2">
    <citation type="journal article" date="2019" name="Int. J. Syst. Evol. Microbiol.">
        <title>The Global Catalogue of Microorganisms (GCM) 10K type strain sequencing project: providing services to taxonomists for standard genome sequencing and annotation.</title>
        <authorList>
            <consortium name="The Broad Institute Genomics Platform"/>
            <consortium name="The Broad Institute Genome Sequencing Center for Infectious Disease"/>
            <person name="Wu L."/>
            <person name="Ma J."/>
        </authorList>
    </citation>
    <scope>NUCLEOTIDE SEQUENCE [LARGE SCALE GENOMIC DNA]</scope>
    <source>
        <strain evidence="5">NBRC 107715</strain>
    </source>
</reference>
<dbReference type="Proteomes" id="UP000321960">
    <property type="component" value="Unassembled WGS sequence"/>
</dbReference>
<proteinExistence type="predicted"/>
<sequence length="70" mass="7308">MDRVGRGSGAAAPERRSGSGGRRIRLGLAALLGALAGATLWPRRAYGEDPPEDRPDRLRPPPPPGGRATP</sequence>
<feature type="region of interest" description="Disordered" evidence="1">
    <location>
        <begin position="39"/>
        <end position="70"/>
    </location>
</feature>
<evidence type="ECO:0000313" key="4">
    <source>
        <dbReference type="Proteomes" id="UP000321960"/>
    </source>
</evidence>
<dbReference type="Proteomes" id="UP001156856">
    <property type="component" value="Unassembled WGS sequence"/>
</dbReference>
<reference evidence="2 4" key="3">
    <citation type="submission" date="2019-07" db="EMBL/GenBank/DDBJ databases">
        <title>Whole genome shotgun sequence of Methylobacterium oxalidis NBRC 107715.</title>
        <authorList>
            <person name="Hosoyama A."/>
            <person name="Uohara A."/>
            <person name="Ohji S."/>
            <person name="Ichikawa N."/>
        </authorList>
    </citation>
    <scope>NUCLEOTIDE SEQUENCE [LARGE SCALE GENOMIC DNA]</scope>
    <source>
        <strain evidence="2 4">NBRC 107715</strain>
    </source>
</reference>
<evidence type="ECO:0000256" key="1">
    <source>
        <dbReference type="SAM" id="MobiDB-lite"/>
    </source>
</evidence>
<feature type="compositionally biased region" description="Pro residues" evidence="1">
    <location>
        <begin position="60"/>
        <end position="70"/>
    </location>
</feature>
<name>A0A512IZS1_9HYPH</name>
<evidence type="ECO:0000313" key="5">
    <source>
        <dbReference type="Proteomes" id="UP001156856"/>
    </source>
</evidence>
<reference evidence="3" key="1">
    <citation type="journal article" date="2014" name="Int. J. Syst. Evol. Microbiol.">
        <title>Complete genome of a new Firmicutes species belonging to the dominant human colonic microbiota ('Ruminococcus bicirculans') reveals two chromosomes and a selective capacity to utilize plant glucans.</title>
        <authorList>
            <consortium name="NISC Comparative Sequencing Program"/>
            <person name="Wegmann U."/>
            <person name="Louis P."/>
            <person name="Goesmann A."/>
            <person name="Henrissat B."/>
            <person name="Duncan S.H."/>
            <person name="Flint H.J."/>
        </authorList>
    </citation>
    <scope>NUCLEOTIDE SEQUENCE</scope>
    <source>
        <strain evidence="3">NBRC 107715</strain>
    </source>
</reference>
<gene>
    <name evidence="3" type="ORF">GCM10007888_58580</name>
    <name evidence="2" type="ORF">MOX02_12520</name>
</gene>
<dbReference type="EMBL" id="BSPK01000112">
    <property type="protein sequence ID" value="GLS67474.1"/>
    <property type="molecule type" value="Genomic_DNA"/>
</dbReference>
<organism evidence="2 4">
    <name type="scientific">Methylobacterium oxalidis</name>
    <dbReference type="NCBI Taxonomy" id="944322"/>
    <lineage>
        <taxon>Bacteria</taxon>
        <taxon>Pseudomonadati</taxon>
        <taxon>Pseudomonadota</taxon>
        <taxon>Alphaproteobacteria</taxon>
        <taxon>Hyphomicrobiales</taxon>
        <taxon>Methylobacteriaceae</taxon>
        <taxon>Methylobacterium</taxon>
    </lineage>
</organism>
<feature type="region of interest" description="Disordered" evidence="1">
    <location>
        <begin position="1"/>
        <end position="23"/>
    </location>
</feature>
<dbReference type="EMBL" id="BJZU01000018">
    <property type="protein sequence ID" value="GEP03214.1"/>
    <property type="molecule type" value="Genomic_DNA"/>
</dbReference>
<reference evidence="3" key="4">
    <citation type="submission" date="2023-01" db="EMBL/GenBank/DDBJ databases">
        <title>Draft genome sequence of Methylobacterium oxalidis strain NBRC 107715.</title>
        <authorList>
            <person name="Sun Q."/>
            <person name="Mori K."/>
        </authorList>
    </citation>
    <scope>NUCLEOTIDE SEQUENCE</scope>
    <source>
        <strain evidence="3">NBRC 107715</strain>
    </source>
</reference>
<evidence type="ECO:0000313" key="2">
    <source>
        <dbReference type="EMBL" id="GEP03214.1"/>
    </source>
</evidence>
<comment type="caution">
    <text evidence="2">The sequence shown here is derived from an EMBL/GenBank/DDBJ whole genome shotgun (WGS) entry which is preliminary data.</text>
</comment>
<evidence type="ECO:0000313" key="3">
    <source>
        <dbReference type="EMBL" id="GLS67474.1"/>
    </source>
</evidence>
<keyword evidence="5" id="KW-1185">Reference proteome</keyword>